<keyword evidence="1" id="KW-0472">Membrane</keyword>
<dbReference type="GeneID" id="92071798"/>
<organism evidence="2 3">
    <name type="scientific">Apiospora aurea</name>
    <dbReference type="NCBI Taxonomy" id="335848"/>
    <lineage>
        <taxon>Eukaryota</taxon>
        <taxon>Fungi</taxon>
        <taxon>Dikarya</taxon>
        <taxon>Ascomycota</taxon>
        <taxon>Pezizomycotina</taxon>
        <taxon>Sordariomycetes</taxon>
        <taxon>Xylariomycetidae</taxon>
        <taxon>Amphisphaeriales</taxon>
        <taxon>Apiosporaceae</taxon>
        <taxon>Apiospora</taxon>
    </lineage>
</organism>
<comment type="caution">
    <text evidence="2">The sequence shown here is derived from an EMBL/GenBank/DDBJ whole genome shotgun (WGS) entry which is preliminary data.</text>
</comment>
<evidence type="ECO:0000313" key="3">
    <source>
        <dbReference type="Proteomes" id="UP001391051"/>
    </source>
</evidence>
<name>A0ABR1QP12_9PEZI</name>
<evidence type="ECO:0000256" key="1">
    <source>
        <dbReference type="SAM" id="Phobius"/>
    </source>
</evidence>
<dbReference type="Proteomes" id="UP001391051">
    <property type="component" value="Unassembled WGS sequence"/>
</dbReference>
<evidence type="ECO:0000313" key="2">
    <source>
        <dbReference type="EMBL" id="KAK7961689.1"/>
    </source>
</evidence>
<proteinExistence type="predicted"/>
<feature type="transmembrane region" description="Helical" evidence="1">
    <location>
        <begin position="12"/>
        <end position="29"/>
    </location>
</feature>
<dbReference type="RefSeq" id="XP_066703800.1">
    <property type="nucleotide sequence ID" value="XM_066838736.1"/>
</dbReference>
<protein>
    <submittedName>
        <fullName evidence="2">Uncharacterized protein</fullName>
    </submittedName>
</protein>
<keyword evidence="1" id="KW-0812">Transmembrane</keyword>
<accession>A0ABR1QP12</accession>
<keyword evidence="3" id="KW-1185">Reference proteome</keyword>
<sequence>MSLMAPKATWIGLSNCLVYTSWFIVLRVVEFIMIKPSREPDSTCRPDASDAVYILDRDNSALVLSGSRRDIKA</sequence>
<keyword evidence="1" id="KW-1133">Transmembrane helix</keyword>
<dbReference type="EMBL" id="JAQQWE010000002">
    <property type="protein sequence ID" value="KAK7961689.1"/>
    <property type="molecule type" value="Genomic_DNA"/>
</dbReference>
<reference evidence="2 3" key="1">
    <citation type="submission" date="2023-01" db="EMBL/GenBank/DDBJ databases">
        <title>Analysis of 21 Apiospora genomes using comparative genomics revels a genus with tremendous synthesis potential of carbohydrate active enzymes and secondary metabolites.</title>
        <authorList>
            <person name="Sorensen T."/>
        </authorList>
    </citation>
    <scope>NUCLEOTIDE SEQUENCE [LARGE SCALE GENOMIC DNA]</scope>
    <source>
        <strain evidence="2 3">CBS 24483</strain>
    </source>
</reference>
<gene>
    <name evidence="2" type="ORF">PG986_002514</name>
</gene>